<keyword evidence="2" id="KW-0472">Membrane</keyword>
<evidence type="ECO:0000259" key="3">
    <source>
        <dbReference type="PROSITE" id="PS51782"/>
    </source>
</evidence>
<dbReference type="InterPro" id="IPR018392">
    <property type="entry name" value="LysM"/>
</dbReference>
<dbReference type="Gene3D" id="3.10.350.10">
    <property type="entry name" value="LysM domain"/>
    <property type="match status" value="2"/>
</dbReference>
<feature type="domain" description="LysM" evidence="3">
    <location>
        <begin position="204"/>
        <end position="251"/>
    </location>
</feature>
<dbReference type="SMART" id="SM00257">
    <property type="entry name" value="LysM"/>
    <property type="match status" value="2"/>
</dbReference>
<reference evidence="4 5" key="1">
    <citation type="journal article" date="2016" name="Nat. Commun.">
        <title>Thousands of microbial genomes shed light on interconnected biogeochemical processes in an aquifer system.</title>
        <authorList>
            <person name="Anantharaman K."/>
            <person name="Brown C.T."/>
            <person name="Hug L.A."/>
            <person name="Sharon I."/>
            <person name="Castelle C.J."/>
            <person name="Probst A.J."/>
            <person name="Thomas B.C."/>
            <person name="Singh A."/>
            <person name="Wilkins M.J."/>
            <person name="Karaoz U."/>
            <person name="Brodie E.L."/>
            <person name="Williams K.H."/>
            <person name="Hubbard S.S."/>
            <person name="Banfield J.F."/>
        </authorList>
    </citation>
    <scope>NUCLEOTIDE SEQUENCE [LARGE SCALE GENOMIC DNA]</scope>
</reference>
<evidence type="ECO:0000313" key="5">
    <source>
        <dbReference type="Proteomes" id="UP000177328"/>
    </source>
</evidence>
<accession>A0A1F5KKB3</accession>
<evidence type="ECO:0000256" key="2">
    <source>
        <dbReference type="SAM" id="Phobius"/>
    </source>
</evidence>
<name>A0A1F5KKB3_9BACT</name>
<dbReference type="Pfam" id="PF01476">
    <property type="entry name" value="LysM"/>
    <property type="match status" value="2"/>
</dbReference>
<proteinExistence type="predicted"/>
<evidence type="ECO:0000256" key="1">
    <source>
        <dbReference type="SAM" id="MobiDB-lite"/>
    </source>
</evidence>
<organism evidence="4 5">
    <name type="scientific">Candidatus Daviesbacteria bacterium RIFCSPHIGHO2_02_FULL_43_12</name>
    <dbReference type="NCBI Taxonomy" id="1797776"/>
    <lineage>
        <taxon>Bacteria</taxon>
        <taxon>Candidatus Daviesiibacteriota</taxon>
    </lineage>
</organism>
<dbReference type="AlphaFoldDB" id="A0A1F5KKB3"/>
<dbReference type="PANTHER" id="PTHR34700:SF4">
    <property type="entry name" value="PHAGE-LIKE ELEMENT PBSX PROTEIN XKDP"/>
    <property type="match status" value="1"/>
</dbReference>
<feature type="domain" description="LysM" evidence="3">
    <location>
        <begin position="94"/>
        <end position="141"/>
    </location>
</feature>
<feature type="transmembrane region" description="Helical" evidence="2">
    <location>
        <begin position="41"/>
        <end position="64"/>
    </location>
</feature>
<dbReference type="PANTHER" id="PTHR34700">
    <property type="entry name" value="POTASSIUM BINDING PROTEIN KBP"/>
    <property type="match status" value="1"/>
</dbReference>
<dbReference type="InterPro" id="IPR052196">
    <property type="entry name" value="Bact_Kbp"/>
</dbReference>
<comment type="caution">
    <text evidence="4">The sequence shown here is derived from an EMBL/GenBank/DDBJ whole genome shotgun (WGS) entry which is preliminary data.</text>
</comment>
<keyword evidence="2" id="KW-0812">Transmembrane</keyword>
<dbReference type="InterPro" id="IPR036779">
    <property type="entry name" value="LysM_dom_sf"/>
</dbReference>
<dbReference type="SUPFAM" id="SSF54106">
    <property type="entry name" value="LysM domain"/>
    <property type="match status" value="2"/>
</dbReference>
<dbReference type="EMBL" id="MFDD01000002">
    <property type="protein sequence ID" value="OGE41250.1"/>
    <property type="molecule type" value="Genomic_DNA"/>
</dbReference>
<sequence length="253" mass="27292">MPRPKKATKKAIRKTAAETHSSETNNSSFLQRIQSETRNQFSYLNLILGGLILLVAGILIFNYFSRPNGDLGTSQTTTASPTTSVDVTKDSLPGTYTVKADDTLFSIAEKYYGDGYQFTKLAEANKLTDPGLIIEGQVLNIPKLDLAQRDQTPQATIAPTSEPSPTESTNTPSLNAGDEKTQPVDGGKGGAVNQTEWGEKITADTYTVVSGDWLSKIAGRAYGDIYAFQKIADANGITDPNVIEPDTVLKIPR</sequence>
<protein>
    <recommendedName>
        <fullName evidence="3">LysM domain-containing protein</fullName>
    </recommendedName>
</protein>
<keyword evidence="2" id="KW-1133">Transmembrane helix</keyword>
<feature type="compositionally biased region" description="Basic residues" evidence="1">
    <location>
        <begin position="1"/>
        <end position="13"/>
    </location>
</feature>
<evidence type="ECO:0000313" key="4">
    <source>
        <dbReference type="EMBL" id="OGE41250.1"/>
    </source>
</evidence>
<feature type="region of interest" description="Disordered" evidence="1">
    <location>
        <begin position="154"/>
        <end position="193"/>
    </location>
</feature>
<feature type="compositionally biased region" description="Low complexity" evidence="1">
    <location>
        <begin position="159"/>
        <end position="173"/>
    </location>
</feature>
<dbReference type="Proteomes" id="UP000177328">
    <property type="component" value="Unassembled WGS sequence"/>
</dbReference>
<dbReference type="CDD" id="cd00118">
    <property type="entry name" value="LysM"/>
    <property type="match status" value="2"/>
</dbReference>
<gene>
    <name evidence="4" type="ORF">A3D25_01850</name>
</gene>
<dbReference type="PROSITE" id="PS51782">
    <property type="entry name" value="LYSM"/>
    <property type="match status" value="2"/>
</dbReference>
<feature type="region of interest" description="Disordered" evidence="1">
    <location>
        <begin position="1"/>
        <end position="27"/>
    </location>
</feature>